<evidence type="ECO:0000256" key="1">
    <source>
        <dbReference type="SAM" id="MobiDB-lite"/>
    </source>
</evidence>
<dbReference type="EMBL" id="NVVJ01000030">
    <property type="protein sequence ID" value="PCJ24099.1"/>
    <property type="molecule type" value="Genomic_DNA"/>
</dbReference>
<evidence type="ECO:0000256" key="2">
    <source>
        <dbReference type="SAM" id="Phobius"/>
    </source>
</evidence>
<evidence type="ECO:0000313" key="4">
    <source>
        <dbReference type="Proteomes" id="UP000218327"/>
    </source>
</evidence>
<keyword evidence="2" id="KW-0472">Membrane</keyword>
<evidence type="ECO:0000313" key="3">
    <source>
        <dbReference type="EMBL" id="PCJ24099.1"/>
    </source>
</evidence>
<sequence>MPLWILSIFRSKLARQIGAALVIVGGIFLAGVKWMADRAKLKTMKGAADTNERINDADTGEGDSDADRDWLRDRGKS</sequence>
<dbReference type="AlphaFoldDB" id="A0A2A5AXW2"/>
<name>A0A2A5AXW2_9GAMM</name>
<proteinExistence type="predicted"/>
<feature type="region of interest" description="Disordered" evidence="1">
    <location>
        <begin position="50"/>
        <end position="77"/>
    </location>
</feature>
<organism evidence="3 4">
    <name type="scientific">SAR86 cluster bacterium</name>
    <dbReference type="NCBI Taxonomy" id="2030880"/>
    <lineage>
        <taxon>Bacteria</taxon>
        <taxon>Pseudomonadati</taxon>
        <taxon>Pseudomonadota</taxon>
        <taxon>Gammaproteobacteria</taxon>
        <taxon>SAR86 cluster</taxon>
    </lineage>
</organism>
<feature type="compositionally biased region" description="Basic and acidic residues" evidence="1">
    <location>
        <begin position="65"/>
        <end position="77"/>
    </location>
</feature>
<protein>
    <submittedName>
        <fullName evidence="3">Uncharacterized protein</fullName>
    </submittedName>
</protein>
<gene>
    <name evidence="3" type="ORF">COA96_10160</name>
</gene>
<dbReference type="Proteomes" id="UP000218327">
    <property type="component" value="Unassembled WGS sequence"/>
</dbReference>
<keyword evidence="2" id="KW-0812">Transmembrane</keyword>
<keyword evidence="2" id="KW-1133">Transmembrane helix</keyword>
<reference evidence="4" key="1">
    <citation type="submission" date="2017-08" db="EMBL/GenBank/DDBJ databases">
        <title>A dynamic microbial community with high functional redundancy inhabits the cold, oxic subseafloor aquifer.</title>
        <authorList>
            <person name="Tully B.J."/>
            <person name="Wheat C.G."/>
            <person name="Glazer B.T."/>
            <person name="Huber J.A."/>
        </authorList>
    </citation>
    <scope>NUCLEOTIDE SEQUENCE [LARGE SCALE GENOMIC DNA]</scope>
</reference>
<accession>A0A2A5AXW2</accession>
<feature type="transmembrane region" description="Helical" evidence="2">
    <location>
        <begin position="17"/>
        <end position="36"/>
    </location>
</feature>
<comment type="caution">
    <text evidence="3">The sequence shown here is derived from an EMBL/GenBank/DDBJ whole genome shotgun (WGS) entry which is preliminary data.</text>
</comment>